<dbReference type="EnsemblMetazoa" id="XM_038203101.1">
    <property type="protein sequence ID" value="XP_038059029.1"/>
    <property type="gene ID" value="LOC119730288"/>
</dbReference>
<dbReference type="InterPro" id="IPR002013">
    <property type="entry name" value="SAC_dom"/>
</dbReference>
<evidence type="ECO:0000256" key="2">
    <source>
        <dbReference type="ARBA" id="ARBA00022801"/>
    </source>
</evidence>
<evidence type="ECO:0000256" key="4">
    <source>
        <dbReference type="SAM" id="MobiDB-lite"/>
    </source>
</evidence>
<dbReference type="PROSITE" id="PS50275">
    <property type="entry name" value="SAC"/>
    <property type="match status" value="1"/>
</dbReference>
<evidence type="ECO:0000313" key="7">
    <source>
        <dbReference type="Proteomes" id="UP000887568"/>
    </source>
</evidence>
<dbReference type="OrthoDB" id="405996at2759"/>
<keyword evidence="2" id="KW-0378">Hydrolase</keyword>
<dbReference type="GeneID" id="119730288"/>
<organism evidence="6 7">
    <name type="scientific">Patiria miniata</name>
    <name type="common">Bat star</name>
    <name type="synonym">Asterina miniata</name>
    <dbReference type="NCBI Taxonomy" id="46514"/>
    <lineage>
        <taxon>Eukaryota</taxon>
        <taxon>Metazoa</taxon>
        <taxon>Echinodermata</taxon>
        <taxon>Eleutherozoa</taxon>
        <taxon>Asterozoa</taxon>
        <taxon>Asteroidea</taxon>
        <taxon>Valvatacea</taxon>
        <taxon>Valvatida</taxon>
        <taxon>Asterinidae</taxon>
        <taxon>Patiria</taxon>
    </lineage>
</organism>
<dbReference type="PANTHER" id="PTHR45738:SF5">
    <property type="entry name" value="POLYPHOSPHOINOSITIDE PHOSPHATASE"/>
    <property type="match status" value="1"/>
</dbReference>
<dbReference type="AlphaFoldDB" id="A0A914A5M4"/>
<evidence type="ECO:0000256" key="1">
    <source>
        <dbReference type="ARBA" id="ARBA00004308"/>
    </source>
</evidence>
<dbReference type="RefSeq" id="XP_038059030.1">
    <property type="nucleotide sequence ID" value="XM_038203102.1"/>
</dbReference>
<dbReference type="Proteomes" id="UP000887568">
    <property type="component" value="Unplaced"/>
</dbReference>
<dbReference type="GO" id="GO:0012505">
    <property type="term" value="C:endomembrane system"/>
    <property type="evidence" value="ECO:0007669"/>
    <property type="project" value="UniProtKB-SubCell"/>
</dbReference>
<dbReference type="CTD" id="9896"/>
<dbReference type="RefSeq" id="XP_038059029.1">
    <property type="nucleotide sequence ID" value="XM_038203101.1"/>
</dbReference>
<dbReference type="OMA" id="KRKCCAH"/>
<keyword evidence="3" id="KW-0472">Membrane</keyword>
<dbReference type="EnsemblMetazoa" id="XM_038203102.1">
    <property type="protein sequence ID" value="XP_038059030.1"/>
    <property type="gene ID" value="LOC119730288"/>
</dbReference>
<dbReference type="PANTHER" id="PTHR45738">
    <property type="entry name" value="POLYPHOSPHOINOSITIDE PHOSPHATASE"/>
    <property type="match status" value="1"/>
</dbReference>
<feature type="region of interest" description="Disordered" evidence="4">
    <location>
        <begin position="726"/>
        <end position="767"/>
    </location>
</feature>
<feature type="compositionally biased region" description="Low complexity" evidence="4">
    <location>
        <begin position="733"/>
        <end position="744"/>
    </location>
</feature>
<name>A0A914A5M4_PATMI</name>
<keyword evidence="7" id="KW-1185">Reference proteome</keyword>
<protein>
    <recommendedName>
        <fullName evidence="5">SAC domain-containing protein</fullName>
    </recommendedName>
</protein>
<proteinExistence type="predicted"/>
<accession>A0A914A5M4</accession>
<feature type="domain" description="SAC" evidence="5">
    <location>
        <begin position="155"/>
        <end position="527"/>
    </location>
</feature>
<dbReference type="GO" id="GO:0046856">
    <property type="term" value="P:phosphatidylinositol dephosphorylation"/>
    <property type="evidence" value="ECO:0007669"/>
    <property type="project" value="InterPro"/>
</dbReference>
<dbReference type="Pfam" id="PF02383">
    <property type="entry name" value="Syja_N"/>
    <property type="match status" value="1"/>
</dbReference>
<evidence type="ECO:0000256" key="3">
    <source>
        <dbReference type="ARBA" id="ARBA00023136"/>
    </source>
</evidence>
<dbReference type="GO" id="GO:0043813">
    <property type="term" value="F:phosphatidylinositol-3,5-bisphosphate 5-phosphatase activity"/>
    <property type="evidence" value="ECO:0007669"/>
    <property type="project" value="InterPro"/>
</dbReference>
<reference evidence="6" key="1">
    <citation type="submission" date="2022-11" db="UniProtKB">
        <authorList>
            <consortium name="EnsemblMetazoa"/>
        </authorList>
    </citation>
    <scope>IDENTIFICATION</scope>
</reference>
<evidence type="ECO:0000259" key="5">
    <source>
        <dbReference type="PROSITE" id="PS50275"/>
    </source>
</evidence>
<dbReference type="InterPro" id="IPR043573">
    <property type="entry name" value="Fig4-like"/>
</dbReference>
<sequence>MANIMICNLQKIVLYETKARFYVIGSNNTEDIFRVLKIDRTEPLELHISDDKLEYSRTEVQNLLRTLEVGNRPKQQGQKGTAGLARTVSAFGILGFVRFLEGYYIILITKRRRVAIIGGHTIYKIEDSSMVYIPNDACVAAKVPHPDEAKYVRNFQNVDLSSNFYFSYSYDLTNTLQHNLTPVIGVPDNMDSPLSPRVYRPQPVMKYVWNAFLWDQACKDVHPDWVAYIIHGFIGQVNICTFGRSTYIALIARRSNQFAGTRFLKRGANSEGYVANEVETEQIVQDASLTQFKRGRYTSFVQVRGSVPGMWSQDISNMVPKPPINLDMADPYARFAGGHFNQMLGRYGSPVIVINLVKKREKRKREAILSEELVSAIKYLNQFLPPRHSIQYIALDMARYTKNPNLNVIKRLDTIADMVVRQTGIFLSGPHMEPSLPVRPQARCVYPNADDSFTFIKQIGTARTNCVDCLDRTNTAQFVIGKYALGHQLFCLGVLDSPTVEFDTDAVRMLEDLYEDMGDTLALQYGGSQLVHSIRTYRKLSPWTSHSRDIKQTLSRYYSNTFSDADKQSALNLFLGVYQPHWRGPSLWDLPTDYYLHHSEAAGQVMNRPSCTQWFDIKITQALPLPYNEVEKSISQQDQSLIVQSTPALECTDPYFDYYRPCELTSLQELFCSNMPHSIRDFMPKTAQNYSPFSVRVSQSKTKEELDSSADQKSAARIITERLIAAGSPKTNSDLPSSSEGTSSSDEEPSEPRSVAIAGGKSRKQEVQMKDLFPTTKDVYGVAIQNPERHDISIYQRFVSVDLNSRSSCPDVHSVSGRTKRCMKRATRLIPNSVFSLDSSYEVTPPTLSRSSRAVYEAYVLRGMVGAQPVFAKNREVYKKFVKFRNM</sequence>
<comment type="subcellular location">
    <subcellularLocation>
        <location evidence="1">Endomembrane system</location>
    </subcellularLocation>
</comment>
<evidence type="ECO:0000313" key="6">
    <source>
        <dbReference type="EnsemblMetazoa" id="XP_038059030.1"/>
    </source>
</evidence>